<dbReference type="EMBL" id="JACHWJ010000001">
    <property type="protein sequence ID" value="MBB2957138.1"/>
    <property type="molecule type" value="Genomic_DNA"/>
</dbReference>
<evidence type="ECO:0000313" key="4">
    <source>
        <dbReference type="Proteomes" id="UP000545286"/>
    </source>
</evidence>
<dbReference type="GO" id="GO:0046061">
    <property type="term" value="P:dATP catabolic process"/>
    <property type="evidence" value="ECO:0007669"/>
    <property type="project" value="TreeGrafter"/>
</dbReference>
<sequence length="290" mass="31227">MPPGLPARPELPATYGRPARAEHPGLSAHPELNRLLAVVDAFRGAGGCAWYEEQTHASLVKYLTEETAELVEALEDDNPADIKEELGDVLFQVLFHSDIAAQRGSGAFTLEDVAREQADKLLRRNPHVFGPNPTRDIDEIIRLWQEAKAIEKRDRTSVLDGVPRDMSAIALAQKLLGKERQVGAVPVPVPTTLDSGWGSHLGMGCNPSGSEKAIPSPAAAELAAPAVVSEAEARLKVGADADADDELALGRTLLALVRHADARGLDAERAMRLANRELEQSIRAAETRDV</sequence>
<dbReference type="Proteomes" id="UP000545286">
    <property type="component" value="Unassembled WGS sequence"/>
</dbReference>
<organism evidence="3 4">
    <name type="scientific">Pseudoclavibacter helvolus</name>
    <dbReference type="NCBI Taxonomy" id="255205"/>
    <lineage>
        <taxon>Bacteria</taxon>
        <taxon>Bacillati</taxon>
        <taxon>Actinomycetota</taxon>
        <taxon>Actinomycetes</taxon>
        <taxon>Micrococcales</taxon>
        <taxon>Microbacteriaceae</taxon>
        <taxon>Pseudoclavibacter</taxon>
    </lineage>
</organism>
<dbReference type="CDD" id="cd11528">
    <property type="entry name" value="NTP-PPase_MazG_Nterm"/>
    <property type="match status" value="1"/>
</dbReference>
<evidence type="ECO:0000313" key="3">
    <source>
        <dbReference type="EMBL" id="MBB2957138.1"/>
    </source>
</evidence>
<dbReference type="InterPro" id="IPR004518">
    <property type="entry name" value="MazG-like_dom"/>
</dbReference>
<evidence type="ECO:0000259" key="2">
    <source>
        <dbReference type="Pfam" id="PF03819"/>
    </source>
</evidence>
<feature type="domain" description="NTP pyrophosphohydrolase MazG-like" evidence="2">
    <location>
        <begin position="54"/>
        <end position="129"/>
    </location>
</feature>
<dbReference type="SUPFAM" id="SSF101386">
    <property type="entry name" value="all-alpha NTP pyrophosphatases"/>
    <property type="match status" value="1"/>
</dbReference>
<dbReference type="PANTHER" id="PTHR30522:SF0">
    <property type="entry name" value="NUCLEOSIDE TRIPHOSPHATE PYROPHOSPHOHYDROLASE"/>
    <property type="match status" value="1"/>
</dbReference>
<reference evidence="3 4" key="1">
    <citation type="submission" date="2020-08" db="EMBL/GenBank/DDBJ databases">
        <title>Sequencing the genomes of 1000 actinobacteria strains.</title>
        <authorList>
            <person name="Klenk H.-P."/>
        </authorList>
    </citation>
    <scope>NUCLEOTIDE SEQUENCE [LARGE SCALE GENOMIC DNA]</scope>
    <source>
        <strain evidence="3 4">DSM 20419</strain>
    </source>
</reference>
<dbReference type="InterPro" id="IPR048015">
    <property type="entry name" value="NTP-PPase_MazG-like_N"/>
</dbReference>
<keyword evidence="3" id="KW-0378">Hydrolase</keyword>
<dbReference type="RefSeq" id="WP_183624032.1">
    <property type="nucleotide sequence ID" value="NZ_JBHMDF010000066.1"/>
</dbReference>
<accession>A0A7W4YF36</accession>
<dbReference type="GO" id="GO:0046047">
    <property type="term" value="P:TTP catabolic process"/>
    <property type="evidence" value="ECO:0007669"/>
    <property type="project" value="TreeGrafter"/>
</dbReference>
<dbReference type="EC" id="3.6.1.66" evidence="3"/>
<dbReference type="GO" id="GO:0036220">
    <property type="term" value="F:ITP diphosphatase activity"/>
    <property type="evidence" value="ECO:0007669"/>
    <property type="project" value="UniProtKB-EC"/>
</dbReference>
<feature type="region of interest" description="Disordered" evidence="1">
    <location>
        <begin position="1"/>
        <end position="26"/>
    </location>
</feature>
<dbReference type="GO" id="GO:0046052">
    <property type="term" value="P:UTP catabolic process"/>
    <property type="evidence" value="ECO:0007669"/>
    <property type="project" value="TreeGrafter"/>
</dbReference>
<comment type="caution">
    <text evidence="3">The sequence shown here is derived from an EMBL/GenBank/DDBJ whole genome shotgun (WGS) entry which is preliminary data.</text>
</comment>
<dbReference type="GO" id="GO:0046076">
    <property type="term" value="P:dTTP catabolic process"/>
    <property type="evidence" value="ECO:0007669"/>
    <property type="project" value="TreeGrafter"/>
</dbReference>
<dbReference type="AlphaFoldDB" id="A0A7W4YF36"/>
<dbReference type="InterPro" id="IPR011551">
    <property type="entry name" value="NTP_PyrPHydrolase_MazG"/>
</dbReference>
<name>A0A7W4YF36_9MICO</name>
<dbReference type="Pfam" id="PF03819">
    <property type="entry name" value="MazG"/>
    <property type="match status" value="1"/>
</dbReference>
<dbReference type="GO" id="GO:0006203">
    <property type="term" value="P:dGTP catabolic process"/>
    <property type="evidence" value="ECO:0007669"/>
    <property type="project" value="TreeGrafter"/>
</dbReference>
<evidence type="ECO:0000256" key="1">
    <source>
        <dbReference type="SAM" id="MobiDB-lite"/>
    </source>
</evidence>
<protein>
    <submittedName>
        <fullName evidence="3">XTP/dITP diphosphohydrolase</fullName>
        <ecNumber evidence="3">3.6.1.66</ecNumber>
    </submittedName>
</protein>
<proteinExistence type="predicted"/>
<dbReference type="Gene3D" id="1.10.287.1080">
    <property type="entry name" value="MazG-like"/>
    <property type="match status" value="1"/>
</dbReference>
<dbReference type="GO" id="GO:0046081">
    <property type="term" value="P:dUTP catabolic process"/>
    <property type="evidence" value="ECO:0007669"/>
    <property type="project" value="TreeGrafter"/>
</dbReference>
<gene>
    <name evidence="3" type="ORF">FHX72_001250</name>
</gene>
<dbReference type="PANTHER" id="PTHR30522">
    <property type="entry name" value="NUCLEOSIDE TRIPHOSPHATE PYROPHOSPHOHYDROLASE"/>
    <property type="match status" value="1"/>
</dbReference>
<keyword evidence="4" id="KW-1185">Reference proteome</keyword>